<dbReference type="Proteomes" id="UP001300012">
    <property type="component" value="Unassembled WGS sequence"/>
</dbReference>
<name>A0ABT1YUE2_9BACL</name>
<evidence type="ECO:0000313" key="2">
    <source>
        <dbReference type="Proteomes" id="UP001300012"/>
    </source>
</evidence>
<organism evidence="1 2">
    <name type="scientific">Paenibacillus radicis</name>
    <name type="common">ex Xue et al. 2023</name>
    <dbReference type="NCBI Taxonomy" id="2972489"/>
    <lineage>
        <taxon>Bacteria</taxon>
        <taxon>Bacillati</taxon>
        <taxon>Bacillota</taxon>
        <taxon>Bacilli</taxon>
        <taxon>Bacillales</taxon>
        <taxon>Paenibacillaceae</taxon>
        <taxon>Paenibacillus</taxon>
    </lineage>
</organism>
<reference evidence="1 2" key="1">
    <citation type="submission" date="2022-08" db="EMBL/GenBank/DDBJ databases">
        <title>Paenibacillus endoradicis sp. nov., Paenibacillus radicibacter sp. nov and Paenibacillus pararadicis sp. nov., three cold-adapted plant growth-promoting bacteria isolated from root of Larix gmelinii in Great Khingan.</title>
        <authorList>
            <person name="Xue H."/>
        </authorList>
    </citation>
    <scope>NUCLEOTIDE SEQUENCE [LARGE SCALE GENOMIC DNA]</scope>
    <source>
        <strain evidence="1 2">N5-1-1-5</strain>
    </source>
</reference>
<proteinExistence type="predicted"/>
<keyword evidence="2" id="KW-1185">Reference proteome</keyword>
<dbReference type="RefSeq" id="WP_258217583.1">
    <property type="nucleotide sequence ID" value="NZ_JANQBD010000035.1"/>
</dbReference>
<dbReference type="EMBL" id="JANQBD010000035">
    <property type="protein sequence ID" value="MCR8636043.1"/>
    <property type="molecule type" value="Genomic_DNA"/>
</dbReference>
<evidence type="ECO:0000313" key="1">
    <source>
        <dbReference type="EMBL" id="MCR8636043.1"/>
    </source>
</evidence>
<protein>
    <submittedName>
        <fullName evidence="1">Uncharacterized protein</fullName>
    </submittedName>
</protein>
<comment type="caution">
    <text evidence="1">The sequence shown here is derived from an EMBL/GenBank/DDBJ whole genome shotgun (WGS) entry which is preliminary data.</text>
</comment>
<accession>A0ABT1YUE2</accession>
<sequence length="93" mass="10349">MQKKASPQEKTSGSQNIIHPVTAWTRMIEAWEPHGELCTERRVPLFHLPPPIWGDSGSGNSVMLADSGIYAQKQSDNGTGCSFITLFFGLFRR</sequence>
<gene>
    <name evidence="1" type="ORF">NV381_33125</name>
</gene>